<evidence type="ECO:0000313" key="1">
    <source>
        <dbReference type="EMBL" id="KPL90769.1"/>
    </source>
</evidence>
<organism evidence="1 2">
    <name type="scientific">Herpetosiphon geysericola</name>
    <dbReference type="NCBI Taxonomy" id="70996"/>
    <lineage>
        <taxon>Bacteria</taxon>
        <taxon>Bacillati</taxon>
        <taxon>Chloroflexota</taxon>
        <taxon>Chloroflexia</taxon>
        <taxon>Herpetosiphonales</taxon>
        <taxon>Herpetosiphonaceae</taxon>
        <taxon>Herpetosiphon</taxon>
    </lineage>
</organism>
<dbReference type="EMBL" id="LGKP01000010">
    <property type="protein sequence ID" value="KPL90769.1"/>
    <property type="molecule type" value="Genomic_DNA"/>
</dbReference>
<accession>A0A0P6Y0B9</accession>
<name>A0A0P6Y0B9_9CHLR</name>
<gene>
    <name evidence="1" type="ORF">SE18_05225</name>
</gene>
<evidence type="ECO:0000313" key="2">
    <source>
        <dbReference type="Proteomes" id="UP000050277"/>
    </source>
</evidence>
<proteinExistence type="predicted"/>
<dbReference type="STRING" id="70996.SE18_05225"/>
<protein>
    <submittedName>
        <fullName evidence="1">Uncharacterized protein</fullName>
    </submittedName>
</protein>
<dbReference type="Proteomes" id="UP000050277">
    <property type="component" value="Unassembled WGS sequence"/>
</dbReference>
<dbReference type="AlphaFoldDB" id="A0A0P6Y0B9"/>
<reference evidence="1 2" key="1">
    <citation type="submission" date="2015-07" db="EMBL/GenBank/DDBJ databases">
        <title>Whole genome sequence of Herpetosiphon geysericola DSM 7119.</title>
        <authorList>
            <person name="Hemp J."/>
            <person name="Ward L.M."/>
            <person name="Pace L.A."/>
            <person name="Fischer W.W."/>
        </authorList>
    </citation>
    <scope>NUCLEOTIDE SEQUENCE [LARGE SCALE GENOMIC DNA]</scope>
    <source>
        <strain evidence="1 2">DSM 7119</strain>
    </source>
</reference>
<sequence length="162" mass="18618">MFFLLALLMSVFMDWLIVALISGAINVATLGAMGWLAHKNGQLVAALNAEREAREKDVNYLQQQISLMADNAKLEITNALQPFIDTRQRWTLTYNQLVKAEAWIIELVAQLEDHEVAVPPPPDVRETHRPDESKFYPVIDEAREIRLKEYIRAYIDAPDKWI</sequence>
<comment type="caution">
    <text evidence="1">The sequence shown here is derived from an EMBL/GenBank/DDBJ whole genome shotgun (WGS) entry which is preliminary data.</text>
</comment>
<keyword evidence="2" id="KW-1185">Reference proteome</keyword>